<evidence type="ECO:0000259" key="3">
    <source>
        <dbReference type="Pfam" id="PF03109"/>
    </source>
</evidence>
<feature type="domain" description="ABC1 atypical kinase-like" evidence="3">
    <location>
        <begin position="78"/>
        <end position="365"/>
    </location>
</feature>
<evidence type="ECO:0000313" key="5">
    <source>
        <dbReference type="Proteomes" id="UP000051085"/>
    </source>
</evidence>
<feature type="transmembrane region" description="Helical" evidence="2">
    <location>
        <begin position="525"/>
        <end position="542"/>
    </location>
</feature>
<dbReference type="PANTHER" id="PTHR10566">
    <property type="entry name" value="CHAPERONE-ACTIVITY OF BC1 COMPLEX CABC1 -RELATED"/>
    <property type="match status" value="1"/>
</dbReference>
<reference evidence="4 5" key="1">
    <citation type="journal article" date="2015" name="Genome Announc.">
        <title>Expanding the biotechnology potential of lactobacilli through comparative genomics of 213 strains and associated genera.</title>
        <authorList>
            <person name="Sun Z."/>
            <person name="Harris H.M."/>
            <person name="McCann A."/>
            <person name="Guo C."/>
            <person name="Argimon S."/>
            <person name="Zhang W."/>
            <person name="Yang X."/>
            <person name="Jeffery I.B."/>
            <person name="Cooney J.C."/>
            <person name="Kagawa T.F."/>
            <person name="Liu W."/>
            <person name="Song Y."/>
            <person name="Salvetti E."/>
            <person name="Wrobel A."/>
            <person name="Rasinkangas P."/>
            <person name="Parkhill J."/>
            <person name="Rea M.C."/>
            <person name="O'Sullivan O."/>
            <person name="Ritari J."/>
            <person name="Douillard F.P."/>
            <person name="Paul Ross R."/>
            <person name="Yang R."/>
            <person name="Briner A.E."/>
            <person name="Felis G.E."/>
            <person name="de Vos W.M."/>
            <person name="Barrangou R."/>
            <person name="Klaenhammer T.R."/>
            <person name="Caufield P.W."/>
            <person name="Cui Y."/>
            <person name="Zhang H."/>
            <person name="O'Toole P.W."/>
        </authorList>
    </citation>
    <scope>NUCLEOTIDE SEQUENCE [LARGE SCALE GENOMIC DNA]</scope>
    <source>
        <strain evidence="4 5">DSM 8475</strain>
    </source>
</reference>
<keyword evidence="2" id="KW-0812">Transmembrane</keyword>
<name>A0A922PVS5_9LACO</name>
<sequence>MMQMTSETDIEIKKGQRLREIMQVMRRHHFLSNFYHQKNPEEVVAALQELGPTFIKMGQILSTRPDLISPAYVKALRKLQDQVKADPFASVQATFKAQTGHTIDEVFASFDPQPFASASIGQVHHATLKDGTPVVVKVQHPAVGQLVNTDIALLRRAVKLFQYVPNEVTVVNLDKVLDELSRSLLSEVNTLNEVHNGEEFYRLHNGDDIITVPKVYAKYCAPQILVNEAMAGKSVRHLFPQNSKDNDDPQLPTQRKYIAHVLVQNFMKQVFVDHFFHADPHPGNILVHELDPADEDAATMKTTHQHQVQVGKTTVGYREQTALPPYRIVYLDFGMMGVLTPAMADGIANVILAITTKNVRRIAQAVLAICNQTGPLDELAFTKELGSFIRPYLAMGVGEIDFTAMLYSIVQLCQRNHLQMKPEVTLLIKAFGTLESTVARLDPDISMMEVARPFGLRYLKRKFNWRDSLDEQLISLVTTAQETAQLPDRINATLETIANGDAQVNFKLKGQDRLIKQVERITNRFLIVIILAAVILGSSVIVEGSSQHPHIFRLGVIGYSIALVVIVALVLSELGHRWRNWRNKNK</sequence>
<dbReference type="InterPro" id="IPR050154">
    <property type="entry name" value="UbiB_kinase"/>
</dbReference>
<evidence type="ECO:0000313" key="4">
    <source>
        <dbReference type="EMBL" id="KRM37513.1"/>
    </source>
</evidence>
<proteinExistence type="inferred from homology"/>
<comment type="similarity">
    <text evidence="1">Belongs to the protein kinase superfamily. ADCK protein kinase family.</text>
</comment>
<accession>A0A922PVS5</accession>
<dbReference type="SUPFAM" id="SSF56112">
    <property type="entry name" value="Protein kinase-like (PK-like)"/>
    <property type="match status" value="1"/>
</dbReference>
<organism evidence="4 5">
    <name type="scientific">Limosilactobacillus pontis DSM 8475</name>
    <dbReference type="NCBI Taxonomy" id="1423794"/>
    <lineage>
        <taxon>Bacteria</taxon>
        <taxon>Bacillati</taxon>
        <taxon>Bacillota</taxon>
        <taxon>Bacilli</taxon>
        <taxon>Lactobacillales</taxon>
        <taxon>Lactobacillaceae</taxon>
        <taxon>Limosilactobacillus</taxon>
    </lineage>
</organism>
<dbReference type="InterPro" id="IPR004147">
    <property type="entry name" value="ABC1_dom"/>
</dbReference>
<keyword evidence="2" id="KW-1133">Transmembrane helix</keyword>
<dbReference type="InterPro" id="IPR011009">
    <property type="entry name" value="Kinase-like_dom_sf"/>
</dbReference>
<evidence type="ECO:0000256" key="1">
    <source>
        <dbReference type="ARBA" id="ARBA00009670"/>
    </source>
</evidence>
<dbReference type="Pfam" id="PF03109">
    <property type="entry name" value="ABC1"/>
    <property type="match status" value="1"/>
</dbReference>
<feature type="transmembrane region" description="Helical" evidence="2">
    <location>
        <begin position="328"/>
        <end position="354"/>
    </location>
</feature>
<dbReference type="CDD" id="cd05121">
    <property type="entry name" value="ABC1_ADCK3-like"/>
    <property type="match status" value="1"/>
</dbReference>
<protein>
    <submittedName>
        <fullName evidence="4">2-octaprenylphenol hydroxylase</fullName>
    </submittedName>
</protein>
<dbReference type="EMBL" id="AZGO01000030">
    <property type="protein sequence ID" value="KRM37513.1"/>
    <property type="molecule type" value="Genomic_DNA"/>
</dbReference>
<keyword evidence="2" id="KW-0472">Membrane</keyword>
<dbReference type="AlphaFoldDB" id="A0A922PVS5"/>
<dbReference type="Proteomes" id="UP000051085">
    <property type="component" value="Unassembled WGS sequence"/>
</dbReference>
<evidence type="ECO:0000256" key="2">
    <source>
        <dbReference type="SAM" id="Phobius"/>
    </source>
</evidence>
<feature type="transmembrane region" description="Helical" evidence="2">
    <location>
        <begin position="554"/>
        <end position="574"/>
    </location>
</feature>
<comment type="caution">
    <text evidence="4">The sequence shown here is derived from an EMBL/GenBank/DDBJ whole genome shotgun (WGS) entry which is preliminary data.</text>
</comment>
<gene>
    <name evidence="4" type="ORF">FD34_GL001263</name>
</gene>
<dbReference type="PANTHER" id="PTHR10566:SF113">
    <property type="entry name" value="PROTEIN ACTIVITY OF BC1 COMPLEX KINASE 7, CHLOROPLASTIC"/>
    <property type="match status" value="1"/>
</dbReference>